<dbReference type="EMBL" id="JABSTR010000005">
    <property type="protein sequence ID" value="KAH9372008.1"/>
    <property type="molecule type" value="Genomic_DNA"/>
</dbReference>
<gene>
    <name evidence="1" type="ORF">HPB48_000699</name>
</gene>
<sequence length="130" mass="14599">MRGTYDNVFALWLLEDIVKNIGAPQYSLLIHESSDEANEKHLAVKPRYFRTTLNELGTTFTGLSTLKGSSAQQIAECFLDFVTKVGLDFTRCLGIGTDGSNVMVRKNNSVYANLRQRKENIVLVKCVCNY</sequence>
<dbReference type="VEuPathDB" id="VectorBase:HLOH_054660"/>
<keyword evidence="2" id="KW-1185">Reference proteome</keyword>
<dbReference type="PANTHER" id="PTHR46880">
    <property type="entry name" value="RAS-ASSOCIATING DOMAIN-CONTAINING PROTEIN"/>
    <property type="match status" value="1"/>
</dbReference>
<dbReference type="PANTHER" id="PTHR46880:SF5">
    <property type="entry name" value="DUF4371 DOMAIN-CONTAINING PROTEIN"/>
    <property type="match status" value="1"/>
</dbReference>
<accession>A0A9J6GC39</accession>
<name>A0A9J6GC39_HAELO</name>
<dbReference type="Proteomes" id="UP000821853">
    <property type="component" value="Chromosome 3"/>
</dbReference>
<protein>
    <recommendedName>
        <fullName evidence="3">DUF4371 domain-containing protein</fullName>
    </recommendedName>
</protein>
<dbReference type="OrthoDB" id="6507766at2759"/>
<proteinExistence type="predicted"/>
<dbReference type="AlphaFoldDB" id="A0A9J6GC39"/>
<comment type="caution">
    <text evidence="1">The sequence shown here is derived from an EMBL/GenBank/DDBJ whole genome shotgun (WGS) entry which is preliminary data.</text>
</comment>
<reference evidence="1 2" key="1">
    <citation type="journal article" date="2020" name="Cell">
        <title>Large-Scale Comparative Analyses of Tick Genomes Elucidate Their Genetic Diversity and Vector Capacities.</title>
        <authorList>
            <consortium name="Tick Genome and Microbiome Consortium (TIGMIC)"/>
            <person name="Jia N."/>
            <person name="Wang J."/>
            <person name="Shi W."/>
            <person name="Du L."/>
            <person name="Sun Y."/>
            <person name="Zhan W."/>
            <person name="Jiang J.F."/>
            <person name="Wang Q."/>
            <person name="Zhang B."/>
            <person name="Ji P."/>
            <person name="Bell-Sakyi L."/>
            <person name="Cui X.M."/>
            <person name="Yuan T.T."/>
            <person name="Jiang B.G."/>
            <person name="Yang W.F."/>
            <person name="Lam T.T."/>
            <person name="Chang Q.C."/>
            <person name="Ding S.J."/>
            <person name="Wang X.J."/>
            <person name="Zhu J.G."/>
            <person name="Ruan X.D."/>
            <person name="Zhao L."/>
            <person name="Wei J.T."/>
            <person name="Ye R.Z."/>
            <person name="Que T.C."/>
            <person name="Du C.H."/>
            <person name="Zhou Y.H."/>
            <person name="Cheng J.X."/>
            <person name="Dai P.F."/>
            <person name="Guo W.B."/>
            <person name="Han X.H."/>
            <person name="Huang E.J."/>
            <person name="Li L.F."/>
            <person name="Wei W."/>
            <person name="Gao Y.C."/>
            <person name="Liu J.Z."/>
            <person name="Shao H.Z."/>
            <person name="Wang X."/>
            <person name="Wang C.C."/>
            <person name="Yang T.C."/>
            <person name="Huo Q.B."/>
            <person name="Li W."/>
            <person name="Chen H.Y."/>
            <person name="Chen S.E."/>
            <person name="Zhou L.G."/>
            <person name="Ni X.B."/>
            <person name="Tian J.H."/>
            <person name="Sheng Y."/>
            <person name="Liu T."/>
            <person name="Pan Y.S."/>
            <person name="Xia L.Y."/>
            <person name="Li J."/>
            <person name="Zhao F."/>
            <person name="Cao W.C."/>
        </authorList>
    </citation>
    <scope>NUCLEOTIDE SEQUENCE [LARGE SCALE GENOMIC DNA]</scope>
    <source>
        <strain evidence="1">HaeL-2018</strain>
    </source>
</reference>
<organism evidence="1 2">
    <name type="scientific">Haemaphysalis longicornis</name>
    <name type="common">Bush tick</name>
    <dbReference type="NCBI Taxonomy" id="44386"/>
    <lineage>
        <taxon>Eukaryota</taxon>
        <taxon>Metazoa</taxon>
        <taxon>Ecdysozoa</taxon>
        <taxon>Arthropoda</taxon>
        <taxon>Chelicerata</taxon>
        <taxon>Arachnida</taxon>
        <taxon>Acari</taxon>
        <taxon>Parasitiformes</taxon>
        <taxon>Ixodida</taxon>
        <taxon>Ixodoidea</taxon>
        <taxon>Ixodidae</taxon>
        <taxon>Haemaphysalinae</taxon>
        <taxon>Haemaphysalis</taxon>
    </lineage>
</organism>
<evidence type="ECO:0008006" key="3">
    <source>
        <dbReference type="Google" id="ProtNLM"/>
    </source>
</evidence>
<evidence type="ECO:0000313" key="1">
    <source>
        <dbReference type="EMBL" id="KAH9372008.1"/>
    </source>
</evidence>
<dbReference type="OMA" id="DEANEKH"/>
<evidence type="ECO:0000313" key="2">
    <source>
        <dbReference type="Proteomes" id="UP000821853"/>
    </source>
</evidence>